<geneLocation type="plasmid" evidence="4">
    <name>pcme4a9ii</name>
</geneLocation>
<name>A0A1Z1FHT7_9SPHN</name>
<dbReference type="Proteomes" id="UP000195807">
    <property type="component" value="Plasmid pCME4A9II"/>
</dbReference>
<dbReference type="InterPro" id="IPR041459">
    <property type="entry name" value="MPTase-PolyVal"/>
</dbReference>
<dbReference type="STRING" id="450378.GCA_001661675_03770"/>
<dbReference type="KEGG" id="cman:A9D14_18770"/>
<dbReference type="Pfam" id="PF08401">
    <property type="entry name" value="ArdcN"/>
    <property type="match status" value="1"/>
</dbReference>
<reference evidence="3 4" key="1">
    <citation type="submission" date="2017-01" db="EMBL/GenBank/DDBJ databases">
        <title>Complete genome sequence of esterase-producing bacterium Croceicoccus marinus E4A9.</title>
        <authorList>
            <person name="Wu Y.-H."/>
            <person name="Cheng H."/>
            <person name="Xu L."/>
            <person name="Huo Y.-Y."/>
            <person name="Wang C.-S."/>
            <person name="Xu X.-W."/>
        </authorList>
    </citation>
    <scope>NUCLEOTIDE SEQUENCE [LARGE SCALE GENOMIC DNA]</scope>
    <source>
        <strain evidence="3 4">E4A9</strain>
        <plasmid evidence="4">Plasmid pcme4a9ii</plasmid>
    </source>
</reference>
<feature type="domain" description="N-terminal" evidence="1">
    <location>
        <begin position="13"/>
        <end position="130"/>
    </location>
</feature>
<evidence type="ECO:0000313" key="3">
    <source>
        <dbReference type="EMBL" id="ARU18384.1"/>
    </source>
</evidence>
<accession>A0A1Z1FHT7</accession>
<dbReference type="InterPro" id="IPR013610">
    <property type="entry name" value="ArdC_N"/>
</dbReference>
<organism evidence="3 4">
    <name type="scientific">Croceicoccus marinus</name>
    <dbReference type="NCBI Taxonomy" id="450378"/>
    <lineage>
        <taxon>Bacteria</taxon>
        <taxon>Pseudomonadati</taxon>
        <taxon>Pseudomonadota</taxon>
        <taxon>Alphaproteobacteria</taxon>
        <taxon>Sphingomonadales</taxon>
        <taxon>Erythrobacteraceae</taxon>
        <taxon>Croceicoccus</taxon>
    </lineage>
</organism>
<dbReference type="GO" id="GO:0003697">
    <property type="term" value="F:single-stranded DNA binding"/>
    <property type="evidence" value="ECO:0007669"/>
    <property type="project" value="InterPro"/>
</dbReference>
<evidence type="ECO:0000313" key="4">
    <source>
        <dbReference type="Proteomes" id="UP000195807"/>
    </source>
</evidence>
<dbReference type="PIRSF" id="PIRSF037112">
    <property type="entry name" value="Antirestriction_ArdC"/>
    <property type="match status" value="1"/>
</dbReference>
<sequence>MRKHSRAPRPRRDIANEITALILSKLETGVLPWARPWDRSGGGGRPLRHCGTPYTGINTLFLWAMADACGFNSRYWMTYRQAHAMGAQVRKGETSSLSVYYSQISKTDTDKVTGEEHNRSIRFLKAYNVFNADQVDGLPTHYYPELVPPEPRQESQHREAIDGFFANLPVEVRHGGNAAYFSPVGDYIQMPERGAFHSDDLYASTRAHESIHWSGGAGRLERKFGKRFGDAAYAFEELVASIGQCLVCADLGLPAELHDNHASYIDHWLKILKGDASAIIHAASKAEQAFGYLKSFSTSTCEHVGRFRTVSDAGGDAIGTDGVRETVDLAA</sequence>
<proteinExistence type="predicted"/>
<evidence type="ECO:0000259" key="1">
    <source>
        <dbReference type="Pfam" id="PF08401"/>
    </source>
</evidence>
<dbReference type="EMBL" id="CP019604">
    <property type="protein sequence ID" value="ARU18384.1"/>
    <property type="molecule type" value="Genomic_DNA"/>
</dbReference>
<dbReference type="OrthoDB" id="9792687at2"/>
<evidence type="ECO:0000259" key="2">
    <source>
        <dbReference type="Pfam" id="PF18818"/>
    </source>
</evidence>
<evidence type="ECO:0008006" key="5">
    <source>
        <dbReference type="Google" id="ProtNLM"/>
    </source>
</evidence>
<protein>
    <recommendedName>
        <fullName evidence="5">DUF1738 domain-containing protein</fullName>
    </recommendedName>
</protein>
<dbReference type="Pfam" id="PF18818">
    <property type="entry name" value="MPTase-PolyVal"/>
    <property type="match status" value="1"/>
</dbReference>
<dbReference type="InterPro" id="IPR017113">
    <property type="entry name" value="Antirestriction_ArdC"/>
</dbReference>
<gene>
    <name evidence="3" type="ORF">A9D14_18770</name>
</gene>
<keyword evidence="4" id="KW-1185">Reference proteome</keyword>
<dbReference type="RefSeq" id="WP_066850896.1">
    <property type="nucleotide sequence ID" value="NZ_CP019604.1"/>
</dbReference>
<dbReference type="AlphaFoldDB" id="A0A1Z1FHT7"/>
<feature type="domain" description="Polyvalent protein metallopeptidase" evidence="2">
    <location>
        <begin position="160"/>
        <end position="285"/>
    </location>
</feature>
<keyword evidence="3" id="KW-0614">Plasmid</keyword>